<name>A0A9W6XID2_9STRA</name>
<dbReference type="AlphaFoldDB" id="A0A9W6XID2"/>
<evidence type="ECO:0000313" key="1">
    <source>
        <dbReference type="EMBL" id="GMF39062.1"/>
    </source>
</evidence>
<organism evidence="1 2">
    <name type="scientific">Phytophthora lilii</name>
    <dbReference type="NCBI Taxonomy" id="2077276"/>
    <lineage>
        <taxon>Eukaryota</taxon>
        <taxon>Sar</taxon>
        <taxon>Stramenopiles</taxon>
        <taxon>Oomycota</taxon>
        <taxon>Peronosporomycetes</taxon>
        <taxon>Peronosporales</taxon>
        <taxon>Peronosporaceae</taxon>
        <taxon>Phytophthora</taxon>
    </lineage>
</organism>
<gene>
    <name evidence="1" type="ORF">Plil01_001622100</name>
</gene>
<keyword evidence="2" id="KW-1185">Reference proteome</keyword>
<proteinExistence type="predicted"/>
<reference evidence="1" key="1">
    <citation type="submission" date="2023-04" db="EMBL/GenBank/DDBJ databases">
        <title>Phytophthora lilii NBRC 32176.</title>
        <authorList>
            <person name="Ichikawa N."/>
            <person name="Sato H."/>
            <person name="Tonouchi N."/>
        </authorList>
    </citation>
    <scope>NUCLEOTIDE SEQUENCE</scope>
    <source>
        <strain evidence="1">NBRC 32176</strain>
    </source>
</reference>
<sequence length="176" mass="20105">MKAQSDFLAIENLAWPAHQVWQELRRRFYDDNNPHVVRGLSERQVVQHAVQFFQFHYITINQEDFDKPTRLIGWAHPALVALLRYHGTTVFVDDTFRCVPRGFAQCVVFMVHDHASGVSVPVSYILGTSRTADAYWDMIHFVAQATDLNLEPAEVICDFEAALMNSIQTGNEDALP</sequence>
<protein>
    <submittedName>
        <fullName evidence="1">Unnamed protein product</fullName>
    </submittedName>
</protein>
<comment type="caution">
    <text evidence="1">The sequence shown here is derived from an EMBL/GenBank/DDBJ whole genome shotgun (WGS) entry which is preliminary data.</text>
</comment>
<dbReference type="Proteomes" id="UP001165083">
    <property type="component" value="Unassembled WGS sequence"/>
</dbReference>
<evidence type="ECO:0000313" key="2">
    <source>
        <dbReference type="Proteomes" id="UP001165083"/>
    </source>
</evidence>
<dbReference type="OrthoDB" id="123622at2759"/>
<accession>A0A9W6XID2</accession>
<dbReference type="EMBL" id="BSXW01001770">
    <property type="protein sequence ID" value="GMF39062.1"/>
    <property type="molecule type" value="Genomic_DNA"/>
</dbReference>